<feature type="region of interest" description="Disordered" evidence="1">
    <location>
        <begin position="393"/>
        <end position="424"/>
    </location>
</feature>
<evidence type="ECO:0000313" key="3">
    <source>
        <dbReference type="EMBL" id="PNW73765.1"/>
    </source>
</evidence>
<keyword evidence="4" id="KW-1185">Reference proteome</keyword>
<feature type="region of interest" description="Disordered" evidence="1">
    <location>
        <begin position="658"/>
        <end position="678"/>
    </location>
</feature>
<feature type="domain" description="Protein ENHANCED DISEASE RESISTANCE 2 C-terminal" evidence="2">
    <location>
        <begin position="336"/>
        <end position="610"/>
    </location>
</feature>
<feature type="compositionally biased region" description="Gly residues" evidence="1">
    <location>
        <begin position="393"/>
        <end position="419"/>
    </location>
</feature>
<dbReference type="KEGG" id="cre:CHLRE_13g571800v5"/>
<dbReference type="PANTHER" id="PTHR31558">
    <property type="entry name" value="CW14 PROTEIN"/>
    <property type="match status" value="1"/>
</dbReference>
<dbReference type="PANTHER" id="PTHR31558:SF3">
    <property type="entry name" value="CW14 PROTEIN"/>
    <property type="match status" value="1"/>
</dbReference>
<accession>A0A2K3CZP3</accession>
<dbReference type="Pfam" id="PF07059">
    <property type="entry name" value="EDR2_C"/>
    <property type="match status" value="1"/>
</dbReference>
<feature type="compositionally biased region" description="Low complexity" evidence="1">
    <location>
        <begin position="248"/>
        <end position="269"/>
    </location>
</feature>
<dbReference type="Gramene" id="PNW73765">
    <property type="protein sequence ID" value="PNW73765"/>
    <property type="gene ID" value="CHLRE_13g571800v5"/>
</dbReference>
<gene>
    <name evidence="3" type="ORF">CHLRE_13g571800v5</name>
</gene>
<sequence>MPNCCCFGGQPRRKRQSAGQLKAPAAGNGCADSAKAKHSDGLRSPLSCNSFTASEYFDCAEQFSVGEASTSPISSIHGTPRQSISCEQTLGHMGTPRANGAEPGAHQLNFNFSHGVDAAVHLGAGIGHAHAQQAEPTTPTLKSAFAAASGAPAALGYSSPGKAGVETDAMAGGATYDDPSSYALAGTSETSEEPLHAAAAGGPMSRLAGCLSILESIRMPTLPGTGSGTQAGSSAVAGAATGVGGVAGAASTAGPASLSHATSGAAPMGSGRGGGAGRSRRLVGKLEPGSSMRRRDMSESVLDVREAWDECAECRPLCMSAADGGGADGLASPSSSGRPFMVRGQDYMKSKVKIPARGSIYRLLAADVVSGDTKLTHVAKLVNMASLHRMASGGAGGSGSGSAGAGTGAGAGAGTGAGAGAASVTAPQVDPHLPPLLIITIMLPLYPATLFGGNDGPSQSLVYYFALPPGFNPATFENQTALGLLRRFVTNGREADGSPTRDRLKLIPRVVNVDEWAAKGPLSPAEHKLLATYNDKPILTRPQHYFYSGPGYLEVDIDIHSYQFLARKAFSAYFNRLQSVIFENAFVIQGNSPEELPEQVLGAVRMYRLDMMRPRPLRDFLQLPPAPGGGALIVAPAAARLAGLVSANSSNSQAVGVPAAGVAEGVEEEEEEDTDGAL</sequence>
<dbReference type="RefSeq" id="XP_042917359.1">
    <property type="nucleotide sequence ID" value="XM_043069384.1"/>
</dbReference>
<dbReference type="GeneID" id="66055947"/>
<evidence type="ECO:0000256" key="1">
    <source>
        <dbReference type="SAM" id="MobiDB-lite"/>
    </source>
</evidence>
<dbReference type="InParanoid" id="A0A2K3CZP3"/>
<dbReference type="EMBL" id="CM008974">
    <property type="protein sequence ID" value="PNW73765.1"/>
    <property type="molecule type" value="Genomic_DNA"/>
</dbReference>
<feature type="region of interest" description="Disordered" evidence="1">
    <location>
        <begin position="16"/>
        <end position="42"/>
    </location>
</feature>
<evidence type="ECO:0000259" key="2">
    <source>
        <dbReference type="Pfam" id="PF07059"/>
    </source>
</evidence>
<dbReference type="InterPro" id="IPR009769">
    <property type="entry name" value="EDR2_C"/>
</dbReference>
<reference evidence="3 4" key="1">
    <citation type="journal article" date="2007" name="Science">
        <title>The Chlamydomonas genome reveals the evolution of key animal and plant functions.</title>
        <authorList>
            <person name="Merchant S.S."/>
            <person name="Prochnik S.E."/>
            <person name="Vallon O."/>
            <person name="Harris E.H."/>
            <person name="Karpowicz S.J."/>
            <person name="Witman G.B."/>
            <person name="Terry A."/>
            <person name="Salamov A."/>
            <person name="Fritz-Laylin L.K."/>
            <person name="Marechal-Drouard L."/>
            <person name="Marshall W.F."/>
            <person name="Qu L.H."/>
            <person name="Nelson D.R."/>
            <person name="Sanderfoot A.A."/>
            <person name="Spalding M.H."/>
            <person name="Kapitonov V.V."/>
            <person name="Ren Q."/>
            <person name="Ferris P."/>
            <person name="Lindquist E."/>
            <person name="Shapiro H."/>
            <person name="Lucas S.M."/>
            <person name="Grimwood J."/>
            <person name="Schmutz J."/>
            <person name="Cardol P."/>
            <person name="Cerutti H."/>
            <person name="Chanfreau G."/>
            <person name="Chen C.L."/>
            <person name="Cognat V."/>
            <person name="Croft M.T."/>
            <person name="Dent R."/>
            <person name="Dutcher S."/>
            <person name="Fernandez E."/>
            <person name="Fukuzawa H."/>
            <person name="Gonzalez-Ballester D."/>
            <person name="Gonzalez-Halphen D."/>
            <person name="Hallmann A."/>
            <person name="Hanikenne M."/>
            <person name="Hippler M."/>
            <person name="Inwood W."/>
            <person name="Jabbari K."/>
            <person name="Kalanon M."/>
            <person name="Kuras R."/>
            <person name="Lefebvre P.A."/>
            <person name="Lemaire S.D."/>
            <person name="Lobanov A.V."/>
            <person name="Lohr M."/>
            <person name="Manuell A."/>
            <person name="Meier I."/>
            <person name="Mets L."/>
            <person name="Mittag M."/>
            <person name="Mittelmeier T."/>
            <person name="Moroney J.V."/>
            <person name="Moseley J."/>
            <person name="Napoli C."/>
            <person name="Nedelcu A.M."/>
            <person name="Niyogi K."/>
            <person name="Novoselov S.V."/>
            <person name="Paulsen I.T."/>
            <person name="Pazour G."/>
            <person name="Purton S."/>
            <person name="Ral J.P."/>
            <person name="Riano-Pachon D.M."/>
            <person name="Riekhof W."/>
            <person name="Rymarquis L."/>
            <person name="Schroda M."/>
            <person name="Stern D."/>
            <person name="Umen J."/>
            <person name="Willows R."/>
            <person name="Wilson N."/>
            <person name="Zimmer S.L."/>
            <person name="Allmer J."/>
            <person name="Balk J."/>
            <person name="Bisova K."/>
            <person name="Chen C.J."/>
            <person name="Elias M."/>
            <person name="Gendler K."/>
            <person name="Hauser C."/>
            <person name="Lamb M.R."/>
            <person name="Ledford H."/>
            <person name="Long J.C."/>
            <person name="Minagawa J."/>
            <person name="Page M.D."/>
            <person name="Pan J."/>
            <person name="Pootakham W."/>
            <person name="Roje S."/>
            <person name="Rose A."/>
            <person name="Stahlberg E."/>
            <person name="Terauchi A.M."/>
            <person name="Yang P."/>
            <person name="Ball S."/>
            <person name="Bowler C."/>
            <person name="Dieckmann C.L."/>
            <person name="Gladyshev V.N."/>
            <person name="Green P."/>
            <person name="Jorgensen R."/>
            <person name="Mayfield S."/>
            <person name="Mueller-Roeber B."/>
            <person name="Rajamani S."/>
            <person name="Sayre R.T."/>
            <person name="Brokstein P."/>
            <person name="Dubchak I."/>
            <person name="Goodstein D."/>
            <person name="Hornick L."/>
            <person name="Huang Y.W."/>
            <person name="Jhaveri J."/>
            <person name="Luo Y."/>
            <person name="Martinez D."/>
            <person name="Ngau W.C."/>
            <person name="Otillar B."/>
            <person name="Poliakov A."/>
            <person name="Porter A."/>
            <person name="Szajkowski L."/>
            <person name="Werner G."/>
            <person name="Zhou K."/>
            <person name="Grigoriev I.V."/>
            <person name="Rokhsar D.S."/>
            <person name="Grossman A.R."/>
        </authorList>
    </citation>
    <scope>NUCLEOTIDE SEQUENCE [LARGE SCALE GENOMIC DNA]</scope>
    <source>
        <strain evidence="4">CC-503</strain>
    </source>
</reference>
<feature type="compositionally biased region" description="Acidic residues" evidence="1">
    <location>
        <begin position="665"/>
        <end position="678"/>
    </location>
</feature>
<feature type="region of interest" description="Disordered" evidence="1">
    <location>
        <begin position="248"/>
        <end position="298"/>
    </location>
</feature>
<proteinExistence type="predicted"/>
<dbReference type="OrthoDB" id="9970435at2759"/>
<organism evidence="3 4">
    <name type="scientific">Chlamydomonas reinhardtii</name>
    <name type="common">Chlamydomonas smithii</name>
    <dbReference type="NCBI Taxonomy" id="3055"/>
    <lineage>
        <taxon>Eukaryota</taxon>
        <taxon>Viridiplantae</taxon>
        <taxon>Chlorophyta</taxon>
        <taxon>core chlorophytes</taxon>
        <taxon>Chlorophyceae</taxon>
        <taxon>CS clade</taxon>
        <taxon>Chlamydomonadales</taxon>
        <taxon>Chlamydomonadaceae</taxon>
        <taxon>Chlamydomonas</taxon>
    </lineage>
</organism>
<evidence type="ECO:0000313" key="4">
    <source>
        <dbReference type="Proteomes" id="UP000006906"/>
    </source>
</evidence>
<dbReference type="STRING" id="3055.A0A2K3CZP3"/>
<name>A0A2K3CZP3_CHLRE</name>
<dbReference type="Proteomes" id="UP000006906">
    <property type="component" value="Chromosome 13"/>
</dbReference>
<protein>
    <recommendedName>
        <fullName evidence="2">Protein ENHANCED DISEASE RESISTANCE 2 C-terminal domain-containing protein</fullName>
    </recommendedName>
</protein>
<dbReference type="AlphaFoldDB" id="A0A2K3CZP3"/>